<dbReference type="EMBL" id="JAQQWM010000006">
    <property type="protein sequence ID" value="KAK8060375.1"/>
    <property type="molecule type" value="Genomic_DNA"/>
</dbReference>
<feature type="compositionally biased region" description="Acidic residues" evidence="6">
    <location>
        <begin position="1495"/>
        <end position="1504"/>
    </location>
</feature>
<dbReference type="InterPro" id="IPR042104">
    <property type="entry name" value="PKS_dehydratase_sf"/>
</dbReference>
<name>A0ABR1UN70_9PEZI</name>
<dbReference type="Gene3D" id="3.40.366.10">
    <property type="entry name" value="Malonyl-Coenzyme A Acyl Carrier Protein, domain 2"/>
    <property type="match status" value="3"/>
</dbReference>
<sequence>MALHELPFPSDNHTVLVFGPQALSFDIHCLKRLRSAVSRRPDRAWILDAIDGLPKCWETFADAFPKFKTHDGLRQLQHLHDWFANRAESTDLAADSLPNLLLSPLVVVSQIVDLLEHTDGVSAAPQEGVFELQPGTIATIGLCTGILGALAVALSKNTSSLRDYAARSIRIAMLIGGVVDTQGRQALAGQWKALATAWSTAGTQEVMKRVLTSFPEARNKRPSLAYVSVHYDDNRVTVTAPATATSALQRELRAVGVVTSESGLRGSFHHPSHKEDADLLSRYCDRSPSSLALPEPSHLVHPVLFSPIDTASDGAALHTQAVQAILVEQSQWVQTFRNALNRWIGSGNGKVHVLGPERCIPPSLVAGLGLRVTYSTPKPGSAHVPMDKSAGGGQPRPRKPDDIANLLRVVPSSPSLADLFIKVLDRAQLAPHQIGYVEAHGTSTQGLVRHTEGVSGIISLIKSLLMFHHKAIPPQPSFITLNPHIPALPTDNIRIAAAVTPWEADGQLRAVLINNYGASGSNASMVVTESPVACRRKRPTQSMSNTTPGTLIRIEGPNDAALKRYVTRLIRFLQNGEHGSCTVADVAFNLSRQCSNLSSERVLAFSCRSMTELMSRLGEIQDGQGESAMFTPPAPRPVILYFGGQVSTYVGLDRGVYETALVFRQHLDECDSVYRALGARSLFSEVFIEAAVEDVVQLQAMLFASHFGELTALCVAGVLTLSDALRMIVGRATIIRDSWGDEKGSMLAIHAHQSEVDSLLAEARQRSSQGGDAPSTIACVNGPQSLTLAGSSRSIDSVAALVASDARWSSTRCKRLNVTNAFHSTLVESLKPQLLELGQQPSFNAPLVPIETATRSRSSWTEVFTPFYVAEHLRNPVYFHQATQRLSEQYPAAIWLEAGSNSTITNMASRALGSPTSSFFQSINIGGGQGTQHLASGTFSLWKAGLRHVPWRHHRCQTCEYAPLLLPPYQFEATRHWMDYKMAPRGADARSLENGTSVVATQEEPQGLWDFVKWKDSGHRRALFRINTNASAYRDMVSGHVIAQTAPICPATVELDIVIEALMSVRQSLHLEMQPRIQNVTNQAAICHSPARSVWLDMEATDNTCDTWTWRFTSDEQKVPGASTVLHAQGQVVFVAIKDEISNLDFTSYERLVSHGRSLDLLDHTVSSDDVIQGRGIYRTFSPVVDYGPAFQGLQRLVSRGNHSAGRVVSVPGPSTTKTTWLDAHLSDSFCQVGGIWVNCMNDCDPGDMYLATGIGRWIRSPQMRHRPATQSWDILASHHVVSKQTVLTDIFVFEAAGGSLVEVILGIKYHKVAKASMSRLISKLASTDVTSTTTTTTQVEDRTRSAIALPEENHDTNMPLGRAETAKQQPAMEEASRNVVTGKIRALIADISGLESHEIADDAQLADLGIDSLMGMEVAQELGGLFDISISIMDLETISDFRSLVDYMHGVLGLSHNEGGADGGDTSASSLRSEGYSEGPQENGHVSPPSSDGELPDQADGDCDSQPQLTLQSRAVVHDLLRQYTAGFSAPASAAQSQPGSRHTAPAPPPGACVVVTGGTGSLGAHMVAHLANQTNVDTVVCLNRRSATADTDTRQRRAFEQRGLSLAPAALAKVRVLEADTAAPRLGLSEAAYDGLVASATHVVHNAWPMTSKRPLSGLEAQFRVMRNLIDLARSAASGSRGPRIITFQFVSSIATVGHYPYHSGDVVVPEERMAIESVLPNGYGEAKWICERMLDETLHRYPDAFRPMVVRPGQIAGSSASGYWNPQEHLSFLLKSSQSLRCLPDLRGDLCWTPVDVVAEAVGDLLLSPRATRPVYHIDNPARQRWEHMVPALAALLGVEQVVPFDEWLRRVRAFTGPPCENPAAQLADFLEHNFVRMSCGGLLLDTARACEHSPALGLVGPVSNQVVERYIRHWKDIHFLSS</sequence>
<dbReference type="Pfam" id="PF07993">
    <property type="entry name" value="NAD_binding_4"/>
    <property type="match status" value="1"/>
</dbReference>
<dbReference type="Gene3D" id="1.10.1200.10">
    <property type="entry name" value="ACP-like"/>
    <property type="match status" value="1"/>
</dbReference>
<dbReference type="InterPro" id="IPR050444">
    <property type="entry name" value="Polyketide_Synthase"/>
</dbReference>
<dbReference type="InterPro" id="IPR036736">
    <property type="entry name" value="ACP-like_sf"/>
</dbReference>
<organism evidence="9 10">
    <name type="scientific">Apiospora saccharicola</name>
    <dbReference type="NCBI Taxonomy" id="335842"/>
    <lineage>
        <taxon>Eukaryota</taxon>
        <taxon>Fungi</taxon>
        <taxon>Dikarya</taxon>
        <taxon>Ascomycota</taxon>
        <taxon>Pezizomycotina</taxon>
        <taxon>Sordariomycetes</taxon>
        <taxon>Xylariomycetidae</taxon>
        <taxon>Amphisphaeriales</taxon>
        <taxon>Apiosporaceae</taxon>
        <taxon>Apiospora</taxon>
    </lineage>
</organism>
<evidence type="ECO:0000256" key="6">
    <source>
        <dbReference type="SAM" id="MobiDB-lite"/>
    </source>
</evidence>
<keyword evidence="4" id="KW-0012">Acyltransferase</keyword>
<dbReference type="Gene3D" id="3.30.70.3290">
    <property type="match status" value="1"/>
</dbReference>
<feature type="active site" description="Proton donor; for dehydratase activity" evidence="5">
    <location>
        <position position="1228"/>
    </location>
</feature>
<dbReference type="Gene3D" id="3.40.50.720">
    <property type="entry name" value="NAD(P)-binding Rossmann-like Domain"/>
    <property type="match status" value="1"/>
</dbReference>
<evidence type="ECO:0000313" key="9">
    <source>
        <dbReference type="EMBL" id="KAK8060375.1"/>
    </source>
</evidence>
<evidence type="ECO:0000256" key="2">
    <source>
        <dbReference type="ARBA" id="ARBA00022553"/>
    </source>
</evidence>
<feature type="region of interest" description="Disordered" evidence="6">
    <location>
        <begin position="377"/>
        <end position="401"/>
    </location>
</feature>
<evidence type="ECO:0000256" key="5">
    <source>
        <dbReference type="PROSITE-ProRule" id="PRU01363"/>
    </source>
</evidence>
<keyword evidence="1" id="KW-0596">Phosphopantetheine</keyword>
<reference evidence="9 10" key="1">
    <citation type="submission" date="2023-01" db="EMBL/GenBank/DDBJ databases">
        <title>Analysis of 21 Apiospora genomes using comparative genomics revels a genus with tremendous synthesis potential of carbohydrate active enzymes and secondary metabolites.</title>
        <authorList>
            <person name="Sorensen T."/>
        </authorList>
    </citation>
    <scope>NUCLEOTIDE SEQUENCE [LARGE SCALE GENOMIC DNA]</scope>
    <source>
        <strain evidence="9 10">CBS 83171</strain>
    </source>
</reference>
<dbReference type="InterPro" id="IPR006162">
    <property type="entry name" value="Ppantetheine_attach_site"/>
</dbReference>
<dbReference type="SUPFAM" id="SSF55048">
    <property type="entry name" value="Probable ACP-binding domain of malonyl-CoA ACP transacylase"/>
    <property type="match status" value="1"/>
</dbReference>
<dbReference type="PANTHER" id="PTHR45681:SF6">
    <property type="entry name" value="POLYKETIDE SYNTHASE 37"/>
    <property type="match status" value="1"/>
</dbReference>
<feature type="domain" description="PKS/mFAS DH" evidence="8">
    <location>
        <begin position="1005"/>
        <end position="1319"/>
    </location>
</feature>
<feature type="region of interest" description="Disordered" evidence="6">
    <location>
        <begin position="1457"/>
        <end position="1507"/>
    </location>
</feature>
<dbReference type="InterPro" id="IPR001227">
    <property type="entry name" value="Ac_transferase_dom_sf"/>
</dbReference>
<evidence type="ECO:0000256" key="1">
    <source>
        <dbReference type="ARBA" id="ARBA00022450"/>
    </source>
</evidence>
<feature type="region of interest" description="C-terminal hotdog fold" evidence="5">
    <location>
        <begin position="1169"/>
        <end position="1319"/>
    </location>
</feature>
<evidence type="ECO:0000256" key="3">
    <source>
        <dbReference type="ARBA" id="ARBA00022679"/>
    </source>
</evidence>
<keyword evidence="2" id="KW-0597">Phosphoprotein</keyword>
<evidence type="ECO:0000259" key="7">
    <source>
        <dbReference type="PROSITE" id="PS50075"/>
    </source>
</evidence>
<dbReference type="SUPFAM" id="SSF52151">
    <property type="entry name" value="FabD/lysophospholipase-like"/>
    <property type="match status" value="1"/>
</dbReference>
<dbReference type="Pfam" id="PF02801">
    <property type="entry name" value="Ketoacyl-synt_C"/>
    <property type="match status" value="1"/>
</dbReference>
<dbReference type="InterPro" id="IPR016035">
    <property type="entry name" value="Acyl_Trfase/lysoPLipase"/>
</dbReference>
<dbReference type="InterPro" id="IPR036291">
    <property type="entry name" value="NAD(P)-bd_dom_sf"/>
</dbReference>
<dbReference type="InterPro" id="IPR009081">
    <property type="entry name" value="PP-bd_ACP"/>
</dbReference>
<dbReference type="SMART" id="SM00825">
    <property type="entry name" value="PKS_KS"/>
    <property type="match status" value="1"/>
</dbReference>
<feature type="compositionally biased region" description="Low complexity" evidence="6">
    <location>
        <begin position="1532"/>
        <end position="1546"/>
    </location>
</feature>
<dbReference type="InterPro" id="IPR013120">
    <property type="entry name" value="FAR_NAD-bd"/>
</dbReference>
<dbReference type="InterPro" id="IPR032088">
    <property type="entry name" value="SAT"/>
</dbReference>
<dbReference type="Pfam" id="PF00698">
    <property type="entry name" value="Acyl_transf_1"/>
    <property type="match status" value="1"/>
</dbReference>
<feature type="domain" description="Carrier" evidence="7">
    <location>
        <begin position="1376"/>
        <end position="1453"/>
    </location>
</feature>
<dbReference type="InterPro" id="IPR020806">
    <property type="entry name" value="PKS_PP-bd"/>
</dbReference>
<dbReference type="PROSITE" id="PS50075">
    <property type="entry name" value="CARRIER"/>
    <property type="match status" value="1"/>
</dbReference>
<dbReference type="InterPro" id="IPR014031">
    <property type="entry name" value="Ketoacyl_synth_C"/>
</dbReference>
<proteinExistence type="predicted"/>
<evidence type="ECO:0000259" key="8">
    <source>
        <dbReference type="PROSITE" id="PS52019"/>
    </source>
</evidence>
<dbReference type="InterPro" id="IPR049551">
    <property type="entry name" value="PKS_DH_C"/>
</dbReference>
<dbReference type="InterPro" id="IPR016036">
    <property type="entry name" value="Malonyl_transacylase_ACP-bd"/>
</dbReference>
<dbReference type="PROSITE" id="PS52019">
    <property type="entry name" value="PKS_MFAS_DH"/>
    <property type="match status" value="1"/>
</dbReference>
<dbReference type="InterPro" id="IPR016039">
    <property type="entry name" value="Thiolase-like"/>
</dbReference>
<dbReference type="Pfam" id="PF14765">
    <property type="entry name" value="PS-DH"/>
    <property type="match status" value="1"/>
</dbReference>
<feature type="active site" description="Proton acceptor; for dehydratase activity" evidence="5">
    <location>
        <position position="1040"/>
    </location>
</feature>
<dbReference type="SUPFAM" id="SSF47336">
    <property type="entry name" value="ACP-like"/>
    <property type="match status" value="1"/>
</dbReference>
<dbReference type="Proteomes" id="UP001446871">
    <property type="component" value="Unassembled WGS sequence"/>
</dbReference>
<feature type="region of interest" description="N-terminal hotdog fold" evidence="5">
    <location>
        <begin position="1005"/>
        <end position="1139"/>
    </location>
</feature>
<keyword evidence="10" id="KW-1185">Reference proteome</keyword>
<keyword evidence="3" id="KW-0808">Transferase</keyword>
<dbReference type="PROSITE" id="PS00012">
    <property type="entry name" value="PHOSPHOPANTETHEINE"/>
    <property type="match status" value="1"/>
</dbReference>
<accession>A0ABR1UN70</accession>
<dbReference type="SMART" id="SM00827">
    <property type="entry name" value="PKS_AT"/>
    <property type="match status" value="1"/>
</dbReference>
<evidence type="ECO:0000313" key="10">
    <source>
        <dbReference type="Proteomes" id="UP001446871"/>
    </source>
</evidence>
<dbReference type="SUPFAM" id="SSF53901">
    <property type="entry name" value="Thiolase-like"/>
    <property type="match status" value="1"/>
</dbReference>
<dbReference type="Pfam" id="PF00550">
    <property type="entry name" value="PP-binding"/>
    <property type="match status" value="1"/>
</dbReference>
<comment type="caution">
    <text evidence="9">The sequence shown here is derived from an EMBL/GenBank/DDBJ whole genome shotgun (WGS) entry which is preliminary data.</text>
</comment>
<dbReference type="SMART" id="SM00823">
    <property type="entry name" value="PKS_PP"/>
    <property type="match status" value="1"/>
</dbReference>
<dbReference type="InterPro" id="IPR014043">
    <property type="entry name" value="Acyl_transferase_dom"/>
</dbReference>
<dbReference type="Gene3D" id="3.10.129.110">
    <property type="entry name" value="Polyketide synthase dehydratase"/>
    <property type="match status" value="1"/>
</dbReference>
<evidence type="ECO:0000256" key="4">
    <source>
        <dbReference type="ARBA" id="ARBA00023315"/>
    </source>
</evidence>
<dbReference type="Gene3D" id="3.40.47.10">
    <property type="match status" value="1"/>
</dbReference>
<dbReference type="InterPro" id="IPR049900">
    <property type="entry name" value="PKS_mFAS_DH"/>
</dbReference>
<dbReference type="PANTHER" id="PTHR45681">
    <property type="entry name" value="POLYKETIDE SYNTHASE 44-RELATED"/>
    <property type="match status" value="1"/>
</dbReference>
<evidence type="ECO:0008006" key="11">
    <source>
        <dbReference type="Google" id="ProtNLM"/>
    </source>
</evidence>
<protein>
    <recommendedName>
        <fullName evidence="11">Polyketide synthase</fullName>
    </recommendedName>
</protein>
<gene>
    <name evidence="9" type="ORF">PG996_010305</name>
</gene>
<feature type="region of interest" description="Disordered" evidence="6">
    <location>
        <begin position="1532"/>
        <end position="1551"/>
    </location>
</feature>
<dbReference type="SUPFAM" id="SSF51735">
    <property type="entry name" value="NAD(P)-binding Rossmann-fold domains"/>
    <property type="match status" value="1"/>
</dbReference>
<dbReference type="Pfam" id="PF16073">
    <property type="entry name" value="SAT"/>
    <property type="match status" value="1"/>
</dbReference>
<dbReference type="InterPro" id="IPR020841">
    <property type="entry name" value="PKS_Beta-ketoAc_synthase_dom"/>
</dbReference>